<dbReference type="OrthoDB" id="10260741at2759"/>
<dbReference type="EMBL" id="CAJNOJ010000086">
    <property type="protein sequence ID" value="CAF1070978.1"/>
    <property type="molecule type" value="Genomic_DNA"/>
</dbReference>
<gene>
    <name evidence="4" type="ORF">EDS130_LOCUS18438</name>
    <name evidence="3" type="ORF">XAT740_LOCUS14164</name>
</gene>
<feature type="region of interest" description="Disordered" evidence="2">
    <location>
        <begin position="61"/>
        <end position="80"/>
    </location>
</feature>
<accession>A0A814I518</accession>
<feature type="compositionally biased region" description="Polar residues" evidence="2">
    <location>
        <begin position="17"/>
        <end position="27"/>
    </location>
</feature>
<feature type="region of interest" description="Disordered" evidence="2">
    <location>
        <begin position="1"/>
        <end position="27"/>
    </location>
</feature>
<dbReference type="Proteomes" id="UP000663828">
    <property type="component" value="Unassembled WGS sequence"/>
</dbReference>
<dbReference type="GO" id="GO:0007018">
    <property type="term" value="P:microtubule-based movement"/>
    <property type="evidence" value="ECO:0007669"/>
    <property type="project" value="TreeGrafter"/>
</dbReference>
<dbReference type="GO" id="GO:0005737">
    <property type="term" value="C:cytoplasm"/>
    <property type="evidence" value="ECO:0007669"/>
    <property type="project" value="TreeGrafter"/>
</dbReference>
<dbReference type="PANTHER" id="PTHR21255">
    <property type="entry name" value="T-COMPLEX-ASSOCIATED-TESTIS-EXPRESSED 1/ DYNEIN LIGHT CHAIN"/>
    <property type="match status" value="1"/>
</dbReference>
<organism evidence="3 5">
    <name type="scientific">Adineta ricciae</name>
    <name type="common">Rotifer</name>
    <dbReference type="NCBI Taxonomy" id="249248"/>
    <lineage>
        <taxon>Eukaryota</taxon>
        <taxon>Metazoa</taxon>
        <taxon>Spiralia</taxon>
        <taxon>Gnathifera</taxon>
        <taxon>Rotifera</taxon>
        <taxon>Eurotatoria</taxon>
        <taxon>Bdelloidea</taxon>
        <taxon>Adinetida</taxon>
        <taxon>Adinetidae</taxon>
        <taxon>Adineta</taxon>
    </lineage>
</organism>
<comment type="similarity">
    <text evidence="1">Belongs to the dynein light chain Tctex-type family.</text>
</comment>
<evidence type="ECO:0000313" key="5">
    <source>
        <dbReference type="Proteomes" id="UP000663828"/>
    </source>
</evidence>
<protein>
    <submittedName>
        <fullName evidence="3">Uncharacterized protein</fullName>
    </submittedName>
</protein>
<dbReference type="PANTHER" id="PTHR21255:SF7">
    <property type="entry name" value="DYNEIN LIGHT CHAIN TCTEX-TYPE PROTEIN 2B"/>
    <property type="match status" value="1"/>
</dbReference>
<dbReference type="GO" id="GO:0005868">
    <property type="term" value="C:cytoplasmic dynein complex"/>
    <property type="evidence" value="ECO:0007669"/>
    <property type="project" value="TreeGrafter"/>
</dbReference>
<evidence type="ECO:0000256" key="2">
    <source>
        <dbReference type="SAM" id="MobiDB-lite"/>
    </source>
</evidence>
<sequence length="190" mass="21863">MADRRSTVQTEPRGVNTIKTIPPTNNPDTHTSAIAATAAATALPEHRQSVFRRLSMSMGSRKSSMLPASNHPRPNTYRLEPDNEYRFRPYRIQPKVLEILSDRMKDKTYSKETGSDLVKEITRSVHQLMKNFQIPRYKIVVQTVITQKFEQLLRVASRSLWNPKTDNMISVNYETKDMVAVVTVYGVYFE</sequence>
<dbReference type="AlphaFoldDB" id="A0A814I518"/>
<dbReference type="EMBL" id="CAJNOR010000842">
    <property type="protein sequence ID" value="CAF1019654.1"/>
    <property type="molecule type" value="Genomic_DNA"/>
</dbReference>
<dbReference type="InterPro" id="IPR038586">
    <property type="entry name" value="Tctex-1-like_sf"/>
</dbReference>
<dbReference type="GO" id="GO:0045505">
    <property type="term" value="F:dynein intermediate chain binding"/>
    <property type="evidence" value="ECO:0007669"/>
    <property type="project" value="TreeGrafter"/>
</dbReference>
<dbReference type="Proteomes" id="UP000663852">
    <property type="component" value="Unassembled WGS sequence"/>
</dbReference>
<evidence type="ECO:0000256" key="1">
    <source>
        <dbReference type="ARBA" id="ARBA00005361"/>
    </source>
</evidence>
<proteinExistence type="inferred from homology"/>
<dbReference type="Pfam" id="PF03645">
    <property type="entry name" value="Tctex-1"/>
    <property type="match status" value="1"/>
</dbReference>
<evidence type="ECO:0000313" key="3">
    <source>
        <dbReference type="EMBL" id="CAF1019654.1"/>
    </source>
</evidence>
<dbReference type="InterPro" id="IPR005334">
    <property type="entry name" value="Tctex-1-like"/>
</dbReference>
<evidence type="ECO:0000313" key="4">
    <source>
        <dbReference type="EMBL" id="CAF1070978.1"/>
    </source>
</evidence>
<reference evidence="3" key="1">
    <citation type="submission" date="2021-02" db="EMBL/GenBank/DDBJ databases">
        <authorList>
            <person name="Nowell W R."/>
        </authorList>
    </citation>
    <scope>NUCLEOTIDE SEQUENCE</scope>
</reference>
<comment type="caution">
    <text evidence="3">The sequence shown here is derived from an EMBL/GenBank/DDBJ whole genome shotgun (WGS) entry which is preliminary data.</text>
</comment>
<dbReference type="CDD" id="cd21451">
    <property type="entry name" value="DLC-like_TCTEX1D"/>
    <property type="match status" value="1"/>
</dbReference>
<dbReference type="Gene3D" id="3.30.1140.40">
    <property type="entry name" value="Tctex-1"/>
    <property type="match status" value="1"/>
</dbReference>
<keyword evidence="5" id="KW-1185">Reference proteome</keyword>
<name>A0A814I518_ADIRI</name>